<dbReference type="PANTHER" id="PTHR18896">
    <property type="entry name" value="PHOSPHOLIPASE D"/>
    <property type="match status" value="1"/>
</dbReference>
<accession>A0A081AQ81</accession>
<dbReference type="SMART" id="SM00155">
    <property type="entry name" value="PLDc"/>
    <property type="match status" value="1"/>
</dbReference>
<dbReference type="EMBL" id="ANJA01000919">
    <property type="protein sequence ID" value="ETO81042.1"/>
    <property type="molecule type" value="Genomic_DNA"/>
</dbReference>
<keyword evidence="6" id="KW-0443">Lipid metabolism</keyword>
<keyword evidence="3" id="KW-0677">Repeat</keyword>
<dbReference type="PROSITE" id="PS50035">
    <property type="entry name" value="PLD"/>
    <property type="match status" value="1"/>
</dbReference>
<dbReference type="OrthoDB" id="166049at2759"/>
<reference evidence="8 9" key="1">
    <citation type="submission" date="2013-11" db="EMBL/GenBank/DDBJ databases">
        <title>The Genome Sequence of Phytophthora parasitica P1976.</title>
        <authorList>
            <consortium name="The Broad Institute Genomics Platform"/>
            <person name="Russ C."/>
            <person name="Tyler B."/>
            <person name="Panabieres F."/>
            <person name="Shan W."/>
            <person name="Tripathy S."/>
            <person name="Grunwald N."/>
            <person name="Machado M."/>
            <person name="Johnson C.S."/>
            <person name="Walker B."/>
            <person name="Young S."/>
            <person name="Zeng Q."/>
            <person name="Gargeya S."/>
            <person name="Fitzgerald M."/>
            <person name="Haas B."/>
            <person name="Abouelleil A."/>
            <person name="Allen A.W."/>
            <person name="Alvarado L."/>
            <person name="Arachchi H.M."/>
            <person name="Berlin A.M."/>
            <person name="Chapman S.B."/>
            <person name="Gainer-Dewar J."/>
            <person name="Goldberg J."/>
            <person name="Griggs A."/>
            <person name="Gujja S."/>
            <person name="Hansen M."/>
            <person name="Howarth C."/>
            <person name="Imamovic A."/>
            <person name="Ireland A."/>
            <person name="Larimer J."/>
            <person name="McCowan C."/>
            <person name="Murphy C."/>
            <person name="Pearson M."/>
            <person name="Poon T.W."/>
            <person name="Priest M."/>
            <person name="Roberts A."/>
            <person name="Saif S."/>
            <person name="Shea T."/>
            <person name="Sisk P."/>
            <person name="Sykes S."/>
            <person name="Wortman J."/>
            <person name="Nusbaum C."/>
            <person name="Birren B."/>
        </authorList>
    </citation>
    <scope>NUCLEOTIDE SEQUENCE [LARGE SCALE GENOMIC DNA]</scope>
    <source>
        <strain evidence="8 9">P1976</strain>
    </source>
</reference>
<dbReference type="Gene3D" id="3.30.870.10">
    <property type="entry name" value="Endonuclease Chain A"/>
    <property type="match status" value="1"/>
</dbReference>
<feature type="non-terminal residue" evidence="8">
    <location>
        <position position="1"/>
    </location>
</feature>
<evidence type="ECO:0000256" key="4">
    <source>
        <dbReference type="ARBA" id="ARBA00022801"/>
    </source>
</evidence>
<dbReference type="GO" id="GO:0005886">
    <property type="term" value="C:plasma membrane"/>
    <property type="evidence" value="ECO:0007669"/>
    <property type="project" value="TreeGrafter"/>
</dbReference>
<evidence type="ECO:0000256" key="6">
    <source>
        <dbReference type="ARBA" id="ARBA00023098"/>
    </source>
</evidence>
<dbReference type="InterPro" id="IPR015679">
    <property type="entry name" value="PLipase_D_fam"/>
</dbReference>
<evidence type="ECO:0000259" key="7">
    <source>
        <dbReference type="PROSITE" id="PS50035"/>
    </source>
</evidence>
<proteinExistence type="predicted"/>
<name>A0A081AQ81_PHYNI</name>
<keyword evidence="4" id="KW-0378">Hydrolase</keyword>
<feature type="domain" description="PLD phosphodiesterase" evidence="7">
    <location>
        <begin position="26"/>
        <end position="53"/>
    </location>
</feature>
<evidence type="ECO:0000256" key="5">
    <source>
        <dbReference type="ARBA" id="ARBA00022963"/>
    </source>
</evidence>
<evidence type="ECO:0000313" key="9">
    <source>
        <dbReference type="Proteomes" id="UP000028582"/>
    </source>
</evidence>
<dbReference type="AlphaFoldDB" id="A0A081AQ81"/>
<comment type="catalytic activity">
    <reaction evidence="1">
        <text>a 1,2-diacyl-sn-glycero-3-phosphocholine + H2O = a 1,2-diacyl-sn-glycero-3-phosphate + choline + H(+)</text>
        <dbReference type="Rhea" id="RHEA:14445"/>
        <dbReference type="ChEBI" id="CHEBI:15354"/>
        <dbReference type="ChEBI" id="CHEBI:15377"/>
        <dbReference type="ChEBI" id="CHEBI:15378"/>
        <dbReference type="ChEBI" id="CHEBI:57643"/>
        <dbReference type="ChEBI" id="CHEBI:58608"/>
        <dbReference type="EC" id="3.1.4.4"/>
    </reaction>
</comment>
<gene>
    <name evidence="8" type="ORF">F444_04597</name>
</gene>
<dbReference type="EC" id="3.1.4.4" evidence="2"/>
<evidence type="ECO:0000313" key="8">
    <source>
        <dbReference type="EMBL" id="ETO81042.1"/>
    </source>
</evidence>
<dbReference type="GO" id="GO:0009395">
    <property type="term" value="P:phospholipid catabolic process"/>
    <property type="evidence" value="ECO:0007669"/>
    <property type="project" value="TreeGrafter"/>
</dbReference>
<dbReference type="Pfam" id="PF13091">
    <property type="entry name" value="PLDc_2"/>
    <property type="match status" value="1"/>
</dbReference>
<protein>
    <recommendedName>
        <fullName evidence="2">phospholipase D</fullName>
        <ecNumber evidence="2">3.1.4.4</ecNumber>
    </recommendedName>
</protein>
<evidence type="ECO:0000256" key="2">
    <source>
        <dbReference type="ARBA" id="ARBA00012027"/>
    </source>
</evidence>
<dbReference type="SUPFAM" id="SSF56024">
    <property type="entry name" value="Phospholipase D/nuclease"/>
    <property type="match status" value="1"/>
</dbReference>
<evidence type="ECO:0000256" key="1">
    <source>
        <dbReference type="ARBA" id="ARBA00000798"/>
    </source>
</evidence>
<dbReference type="InterPro" id="IPR001736">
    <property type="entry name" value="PLipase_D/transphosphatidylase"/>
</dbReference>
<evidence type="ECO:0000256" key="3">
    <source>
        <dbReference type="ARBA" id="ARBA00022737"/>
    </source>
</evidence>
<dbReference type="Proteomes" id="UP000028582">
    <property type="component" value="Unassembled WGS sequence"/>
</dbReference>
<comment type="caution">
    <text evidence="8">The sequence shown here is derived from an EMBL/GenBank/DDBJ whole genome shotgun (WGS) entry which is preliminary data.</text>
</comment>
<sequence>YALLLSTCMISTWRVKVKVYTTKLDRDIYIHSKIVIIDDVYLSVGSANWNRRSMTSDSELNANVVNDDRIESPDGVTVNKLARDFRIHKFHEMTGVSYDKLDAMTFLNAAHEYDVAAADNLSLLQTLEAEYHLYYVGFTDLVRQQADPQDTCT</sequence>
<dbReference type="GO" id="GO:0004630">
    <property type="term" value="F:phospholipase D activity"/>
    <property type="evidence" value="ECO:0007669"/>
    <property type="project" value="UniProtKB-EC"/>
</dbReference>
<organism evidence="8 9">
    <name type="scientific">Phytophthora nicotianae P1976</name>
    <dbReference type="NCBI Taxonomy" id="1317066"/>
    <lineage>
        <taxon>Eukaryota</taxon>
        <taxon>Sar</taxon>
        <taxon>Stramenopiles</taxon>
        <taxon>Oomycota</taxon>
        <taxon>Peronosporomycetes</taxon>
        <taxon>Peronosporales</taxon>
        <taxon>Peronosporaceae</taxon>
        <taxon>Phytophthora</taxon>
    </lineage>
</organism>
<keyword evidence="5" id="KW-0442">Lipid degradation</keyword>
<dbReference type="InterPro" id="IPR025202">
    <property type="entry name" value="PLD-like_dom"/>
</dbReference>
<dbReference type="PANTHER" id="PTHR18896:SF76">
    <property type="entry name" value="PHOSPHOLIPASE"/>
    <property type="match status" value="1"/>
</dbReference>